<feature type="domain" description="HTH marR-type" evidence="4">
    <location>
        <begin position="19"/>
        <end position="157"/>
    </location>
</feature>
<evidence type="ECO:0000313" key="6">
    <source>
        <dbReference type="Proteomes" id="UP000237798"/>
    </source>
</evidence>
<evidence type="ECO:0000256" key="1">
    <source>
        <dbReference type="ARBA" id="ARBA00023015"/>
    </source>
</evidence>
<dbReference type="EMBL" id="PVXP01000011">
    <property type="protein sequence ID" value="PRR85844.1"/>
    <property type="molecule type" value="Genomic_DNA"/>
</dbReference>
<evidence type="ECO:0000256" key="2">
    <source>
        <dbReference type="ARBA" id="ARBA00023125"/>
    </source>
</evidence>
<organism evidence="5 6">
    <name type="scientific">Clostridium luticellarii</name>
    <dbReference type="NCBI Taxonomy" id="1691940"/>
    <lineage>
        <taxon>Bacteria</taxon>
        <taxon>Bacillati</taxon>
        <taxon>Bacillota</taxon>
        <taxon>Clostridia</taxon>
        <taxon>Eubacteriales</taxon>
        <taxon>Clostridiaceae</taxon>
        <taxon>Clostridium</taxon>
    </lineage>
</organism>
<dbReference type="SMART" id="SM00347">
    <property type="entry name" value="HTH_MARR"/>
    <property type="match status" value="1"/>
</dbReference>
<keyword evidence="1" id="KW-0805">Transcription regulation</keyword>
<keyword evidence="2" id="KW-0238">DNA-binding</keyword>
<dbReference type="GO" id="GO:0003700">
    <property type="term" value="F:DNA-binding transcription factor activity"/>
    <property type="evidence" value="ECO:0007669"/>
    <property type="project" value="InterPro"/>
</dbReference>
<accession>A0A2T0BPN8</accession>
<dbReference type="InterPro" id="IPR052067">
    <property type="entry name" value="Metal_resp_HTH_trans_reg"/>
</dbReference>
<evidence type="ECO:0000256" key="3">
    <source>
        <dbReference type="ARBA" id="ARBA00023163"/>
    </source>
</evidence>
<dbReference type="SUPFAM" id="SSF46785">
    <property type="entry name" value="Winged helix' DNA-binding domain"/>
    <property type="match status" value="1"/>
</dbReference>
<dbReference type="PROSITE" id="PS50995">
    <property type="entry name" value="HTH_MARR_2"/>
    <property type="match status" value="1"/>
</dbReference>
<keyword evidence="6" id="KW-1185">Reference proteome</keyword>
<proteinExistence type="predicted"/>
<dbReference type="PANTHER" id="PTHR35790:SF4">
    <property type="entry name" value="HTH-TYPE TRANSCRIPTIONAL REGULATOR PCHR"/>
    <property type="match status" value="1"/>
</dbReference>
<protein>
    <submittedName>
        <fullName evidence="5">MarR family protein</fullName>
    </submittedName>
</protein>
<evidence type="ECO:0000313" key="5">
    <source>
        <dbReference type="EMBL" id="PRR85844.1"/>
    </source>
</evidence>
<dbReference type="Gene3D" id="1.10.10.10">
    <property type="entry name" value="Winged helix-like DNA-binding domain superfamily/Winged helix DNA-binding domain"/>
    <property type="match status" value="1"/>
</dbReference>
<dbReference type="GO" id="GO:0003677">
    <property type="term" value="F:DNA binding"/>
    <property type="evidence" value="ECO:0007669"/>
    <property type="project" value="UniProtKB-KW"/>
</dbReference>
<dbReference type="Proteomes" id="UP000237798">
    <property type="component" value="Unassembled WGS sequence"/>
</dbReference>
<dbReference type="InterPro" id="IPR036388">
    <property type="entry name" value="WH-like_DNA-bd_sf"/>
</dbReference>
<dbReference type="PANTHER" id="PTHR35790">
    <property type="entry name" value="HTH-TYPE TRANSCRIPTIONAL REGULATOR PCHR"/>
    <property type="match status" value="1"/>
</dbReference>
<name>A0A2T0BPN8_9CLOT</name>
<gene>
    <name evidence="5" type="ORF">CLLU_11860</name>
</gene>
<evidence type="ECO:0000259" key="4">
    <source>
        <dbReference type="PROSITE" id="PS50995"/>
    </source>
</evidence>
<dbReference type="Pfam" id="PF12802">
    <property type="entry name" value="MarR_2"/>
    <property type="match status" value="1"/>
</dbReference>
<comment type="caution">
    <text evidence="5">The sequence shown here is derived from an EMBL/GenBank/DDBJ whole genome shotgun (WGS) entry which is preliminary data.</text>
</comment>
<sequence>MTVVYMMYTIVNMDRKFYADKLPRKLLDVINRFNETDKKARNFGTDTVLHLSEIHLVEFIGDNEKLSVSEIARRNNITKGAVSQTLIRLEGKKLIVKALNPENKSQAVVLLTKKGWTAYCEHKKYHENINRVILSCVQDKSGKDMEAIYSFLEQLEKLL</sequence>
<dbReference type="InterPro" id="IPR000835">
    <property type="entry name" value="HTH_MarR-typ"/>
</dbReference>
<reference evidence="5 6" key="1">
    <citation type="submission" date="2018-03" db="EMBL/GenBank/DDBJ databases">
        <title>Genome sequence of Clostridium luticellarii DSM 29923.</title>
        <authorList>
            <person name="Poehlein A."/>
            <person name="Daniel R."/>
        </authorList>
    </citation>
    <scope>NUCLEOTIDE SEQUENCE [LARGE SCALE GENOMIC DNA]</scope>
    <source>
        <strain evidence="5 6">DSM 29923</strain>
    </source>
</reference>
<dbReference type="InterPro" id="IPR036390">
    <property type="entry name" value="WH_DNA-bd_sf"/>
</dbReference>
<keyword evidence="3" id="KW-0804">Transcription</keyword>
<dbReference type="AlphaFoldDB" id="A0A2T0BPN8"/>